<keyword evidence="3" id="KW-1185">Reference proteome</keyword>
<dbReference type="PANTHER" id="PTHR21596:SF3">
    <property type="entry name" value="FACTOR OF DNA METHYLATION 1-RELATED"/>
    <property type="match status" value="1"/>
</dbReference>
<accession>A0AAV6XKV0</accession>
<sequence length="116" mass="13398">MDEYKVKPYEPLKAGTYKVKGRKGSAKSAKQRANHRALATYLGTELANEAEPLPQRTIPAPAAEPEENDLYCWPWIGVIVNILNDPKNDNEVESSDYWLKKFSKYKRLEIEIFWLL</sequence>
<organism evidence="2 3">
    <name type="scientific">Buddleja alternifolia</name>
    <dbReference type="NCBI Taxonomy" id="168488"/>
    <lineage>
        <taxon>Eukaryota</taxon>
        <taxon>Viridiplantae</taxon>
        <taxon>Streptophyta</taxon>
        <taxon>Embryophyta</taxon>
        <taxon>Tracheophyta</taxon>
        <taxon>Spermatophyta</taxon>
        <taxon>Magnoliopsida</taxon>
        <taxon>eudicotyledons</taxon>
        <taxon>Gunneridae</taxon>
        <taxon>Pentapetalae</taxon>
        <taxon>asterids</taxon>
        <taxon>lamiids</taxon>
        <taxon>Lamiales</taxon>
        <taxon>Scrophulariaceae</taxon>
        <taxon>Buddlejeae</taxon>
        <taxon>Buddleja</taxon>
    </lineage>
</organism>
<dbReference type="GO" id="GO:0080188">
    <property type="term" value="P:gene silencing by siRNA-directed DNA methylation"/>
    <property type="evidence" value="ECO:0007669"/>
    <property type="project" value="InterPro"/>
</dbReference>
<reference evidence="2" key="1">
    <citation type="submission" date="2019-10" db="EMBL/GenBank/DDBJ databases">
        <authorList>
            <person name="Zhang R."/>
            <person name="Pan Y."/>
            <person name="Wang J."/>
            <person name="Ma R."/>
            <person name="Yu S."/>
        </authorList>
    </citation>
    <scope>NUCLEOTIDE SEQUENCE</scope>
    <source>
        <strain evidence="2">LA-IB0</strain>
        <tissue evidence="2">Leaf</tissue>
    </source>
</reference>
<evidence type="ECO:0000259" key="1">
    <source>
        <dbReference type="Pfam" id="PF03468"/>
    </source>
</evidence>
<dbReference type="Gene3D" id="3.30.70.2890">
    <property type="entry name" value="XS domain"/>
    <property type="match status" value="1"/>
</dbReference>
<dbReference type="InterPro" id="IPR045177">
    <property type="entry name" value="FDM1-5/IDN2"/>
</dbReference>
<dbReference type="Pfam" id="PF03468">
    <property type="entry name" value="XS"/>
    <property type="match status" value="1"/>
</dbReference>
<dbReference type="PANTHER" id="PTHR21596">
    <property type="entry name" value="RIBONUCLEASE P SUBUNIT P38"/>
    <property type="match status" value="1"/>
</dbReference>
<gene>
    <name evidence="2" type="ORF">BUALT_Bualt07G0120100</name>
</gene>
<protein>
    <recommendedName>
        <fullName evidence="1">XS domain-containing protein</fullName>
    </recommendedName>
</protein>
<dbReference type="InterPro" id="IPR038588">
    <property type="entry name" value="XS_domain_sf"/>
</dbReference>
<dbReference type="Proteomes" id="UP000826271">
    <property type="component" value="Unassembled WGS sequence"/>
</dbReference>
<evidence type="ECO:0000313" key="2">
    <source>
        <dbReference type="EMBL" id="KAG8379733.1"/>
    </source>
</evidence>
<name>A0AAV6XKV0_9LAMI</name>
<proteinExistence type="predicted"/>
<evidence type="ECO:0000313" key="3">
    <source>
        <dbReference type="Proteomes" id="UP000826271"/>
    </source>
</evidence>
<comment type="caution">
    <text evidence="2">The sequence shown here is derived from an EMBL/GenBank/DDBJ whole genome shotgun (WGS) entry which is preliminary data.</text>
</comment>
<dbReference type="EMBL" id="WHWC01000007">
    <property type="protein sequence ID" value="KAG8379733.1"/>
    <property type="molecule type" value="Genomic_DNA"/>
</dbReference>
<feature type="domain" description="XS" evidence="1">
    <location>
        <begin position="69"/>
        <end position="114"/>
    </location>
</feature>
<dbReference type="InterPro" id="IPR005380">
    <property type="entry name" value="XS_domain"/>
</dbReference>
<dbReference type="AlphaFoldDB" id="A0AAV6XKV0"/>